<dbReference type="HOGENOM" id="CLU_1412068_0_0_1"/>
<feature type="compositionally biased region" description="Basic and acidic residues" evidence="1">
    <location>
        <begin position="38"/>
        <end position="48"/>
    </location>
</feature>
<organism evidence="2 3">
    <name type="scientific">Daphnia pulex</name>
    <name type="common">Water flea</name>
    <dbReference type="NCBI Taxonomy" id="6669"/>
    <lineage>
        <taxon>Eukaryota</taxon>
        <taxon>Metazoa</taxon>
        <taxon>Ecdysozoa</taxon>
        <taxon>Arthropoda</taxon>
        <taxon>Crustacea</taxon>
        <taxon>Branchiopoda</taxon>
        <taxon>Diplostraca</taxon>
        <taxon>Cladocera</taxon>
        <taxon>Anomopoda</taxon>
        <taxon>Daphniidae</taxon>
        <taxon>Daphnia</taxon>
    </lineage>
</organism>
<dbReference type="InParanoid" id="E9I1K8"/>
<sequence length="193" mass="22400">MAMKSFIDKDQSNWNELLPEAVVALSTAKQSSTGLTPLKERQEELKQKVDKKRKKARRYELGELVLVARDVRKKGKAKKFLPLYIGPYQIVNQITPVTYLIEDVPARRKKKTRRRFPAHVSQLKPFQVPHDNEWDAGPQRTKARDPPSPPRKRMRSGRQEKLPVVYYDFEIDSSPRSGKNADFLPENHGQERP</sequence>
<proteinExistence type="predicted"/>
<accession>E9I1K8</accession>
<keyword evidence="3" id="KW-1185">Reference proteome</keyword>
<evidence type="ECO:0000256" key="1">
    <source>
        <dbReference type="SAM" id="MobiDB-lite"/>
    </source>
</evidence>
<name>E9I1K8_DAPPU</name>
<dbReference type="EMBL" id="GL733809">
    <property type="protein sequence ID" value="EFX62122.1"/>
    <property type="molecule type" value="Genomic_DNA"/>
</dbReference>
<protein>
    <submittedName>
        <fullName evidence="2">Uncharacterized protein</fullName>
    </submittedName>
</protein>
<feature type="region of interest" description="Disordered" evidence="1">
    <location>
        <begin position="29"/>
        <end position="53"/>
    </location>
</feature>
<dbReference type="OrthoDB" id="10060729at2759"/>
<feature type="compositionally biased region" description="Basic residues" evidence="1">
    <location>
        <begin position="108"/>
        <end position="117"/>
    </location>
</feature>
<evidence type="ECO:0000313" key="2">
    <source>
        <dbReference type="EMBL" id="EFX62122.1"/>
    </source>
</evidence>
<feature type="non-terminal residue" evidence="2">
    <location>
        <position position="1"/>
    </location>
</feature>
<evidence type="ECO:0000313" key="3">
    <source>
        <dbReference type="Proteomes" id="UP000000305"/>
    </source>
</evidence>
<dbReference type="KEGG" id="dpx:DAPPUDRAFT_270972"/>
<feature type="region of interest" description="Disordered" evidence="1">
    <location>
        <begin position="108"/>
        <end position="193"/>
    </location>
</feature>
<dbReference type="AlphaFoldDB" id="E9I1K8"/>
<reference evidence="2 3" key="1">
    <citation type="journal article" date="2011" name="Science">
        <title>The ecoresponsive genome of Daphnia pulex.</title>
        <authorList>
            <person name="Colbourne J.K."/>
            <person name="Pfrender M.E."/>
            <person name="Gilbert D."/>
            <person name="Thomas W.K."/>
            <person name="Tucker A."/>
            <person name="Oakley T.H."/>
            <person name="Tokishita S."/>
            <person name="Aerts A."/>
            <person name="Arnold G.J."/>
            <person name="Basu M.K."/>
            <person name="Bauer D.J."/>
            <person name="Caceres C.E."/>
            <person name="Carmel L."/>
            <person name="Casola C."/>
            <person name="Choi J.H."/>
            <person name="Detter J.C."/>
            <person name="Dong Q."/>
            <person name="Dusheyko S."/>
            <person name="Eads B.D."/>
            <person name="Frohlich T."/>
            <person name="Geiler-Samerotte K.A."/>
            <person name="Gerlach D."/>
            <person name="Hatcher P."/>
            <person name="Jogdeo S."/>
            <person name="Krijgsveld J."/>
            <person name="Kriventseva E.V."/>
            <person name="Kultz D."/>
            <person name="Laforsch C."/>
            <person name="Lindquist E."/>
            <person name="Lopez J."/>
            <person name="Manak J.R."/>
            <person name="Muller J."/>
            <person name="Pangilinan J."/>
            <person name="Patwardhan R.P."/>
            <person name="Pitluck S."/>
            <person name="Pritham E.J."/>
            <person name="Rechtsteiner A."/>
            <person name="Rho M."/>
            <person name="Rogozin I.B."/>
            <person name="Sakarya O."/>
            <person name="Salamov A."/>
            <person name="Schaack S."/>
            <person name="Shapiro H."/>
            <person name="Shiga Y."/>
            <person name="Skalitzky C."/>
            <person name="Smith Z."/>
            <person name="Souvorov A."/>
            <person name="Sung W."/>
            <person name="Tang Z."/>
            <person name="Tsuchiya D."/>
            <person name="Tu H."/>
            <person name="Vos H."/>
            <person name="Wang M."/>
            <person name="Wolf Y.I."/>
            <person name="Yamagata H."/>
            <person name="Yamada T."/>
            <person name="Ye Y."/>
            <person name="Shaw J.R."/>
            <person name="Andrews J."/>
            <person name="Crease T.J."/>
            <person name="Tang H."/>
            <person name="Lucas S.M."/>
            <person name="Robertson H.M."/>
            <person name="Bork P."/>
            <person name="Koonin E.V."/>
            <person name="Zdobnov E.M."/>
            <person name="Grigoriev I.V."/>
            <person name="Lynch M."/>
            <person name="Boore J.L."/>
        </authorList>
    </citation>
    <scope>NUCLEOTIDE SEQUENCE [LARGE SCALE GENOMIC DNA]</scope>
</reference>
<dbReference type="PhylomeDB" id="E9I1K8"/>
<dbReference type="Proteomes" id="UP000000305">
    <property type="component" value="Unassembled WGS sequence"/>
</dbReference>
<gene>
    <name evidence="2" type="ORF">DAPPUDRAFT_270972</name>
</gene>